<evidence type="ECO:0000313" key="2">
    <source>
        <dbReference type="EMBL" id="CUS36723.1"/>
    </source>
</evidence>
<evidence type="ECO:0000313" key="3">
    <source>
        <dbReference type="Proteomes" id="UP000199032"/>
    </source>
</evidence>
<sequence>MVRLKPFFGHAGQGTLSQDQDALLLSGQANMKTIGDREVNADGWTFRTAACQEEDDGKKTGWRKRPGDELSWHHKHKV</sequence>
<dbReference type="EMBL" id="CZQA01000009">
    <property type="protein sequence ID" value="CUS36723.1"/>
    <property type="molecule type" value="Genomic_DNA"/>
</dbReference>
<reference evidence="2 3" key="1">
    <citation type="submission" date="2015-10" db="EMBL/GenBank/DDBJ databases">
        <authorList>
            <person name="Gilbert D.G."/>
        </authorList>
    </citation>
    <scope>NUCLEOTIDE SEQUENCE [LARGE SCALE GENOMIC DNA]</scope>
    <source>
        <strain evidence="2">COMA1</strain>
    </source>
</reference>
<name>A0A0S4LGM9_9BACT</name>
<organism evidence="2 3">
    <name type="scientific">Candidatus Nitrospira nitrosa</name>
    <dbReference type="NCBI Taxonomy" id="1742972"/>
    <lineage>
        <taxon>Bacteria</taxon>
        <taxon>Pseudomonadati</taxon>
        <taxon>Nitrospirota</taxon>
        <taxon>Nitrospiria</taxon>
        <taxon>Nitrospirales</taxon>
        <taxon>Nitrospiraceae</taxon>
        <taxon>Nitrospira</taxon>
    </lineage>
</organism>
<keyword evidence="3" id="KW-1185">Reference proteome</keyword>
<proteinExistence type="predicted"/>
<dbReference type="Proteomes" id="UP000199032">
    <property type="component" value="Unassembled WGS sequence"/>
</dbReference>
<protein>
    <submittedName>
        <fullName evidence="2">Uncharacterized protein</fullName>
    </submittedName>
</protein>
<accession>A0A0S4LGM9</accession>
<feature type="region of interest" description="Disordered" evidence="1">
    <location>
        <begin position="55"/>
        <end position="78"/>
    </location>
</feature>
<dbReference type="AlphaFoldDB" id="A0A0S4LGM9"/>
<gene>
    <name evidence="2" type="ORF">COMA1_30209</name>
</gene>
<evidence type="ECO:0000256" key="1">
    <source>
        <dbReference type="SAM" id="MobiDB-lite"/>
    </source>
</evidence>